<dbReference type="Proteomes" id="UP000001292">
    <property type="component" value="Unassembled WGS sequence"/>
</dbReference>
<feature type="region of interest" description="Disordered" evidence="1">
    <location>
        <begin position="98"/>
        <end position="117"/>
    </location>
</feature>
<proteinExistence type="predicted"/>
<keyword evidence="3" id="KW-1185">Reference proteome</keyword>
<dbReference type="HOGENOM" id="CLU_2087331_0_0_1"/>
<evidence type="ECO:0000313" key="2">
    <source>
        <dbReference type="EMBL" id="EDW43601.1"/>
    </source>
</evidence>
<evidence type="ECO:0000256" key="1">
    <source>
        <dbReference type="SAM" id="MobiDB-lite"/>
    </source>
</evidence>
<organism evidence="3">
    <name type="scientific">Drosophila sechellia</name>
    <name type="common">Fruit fly</name>
    <dbReference type="NCBI Taxonomy" id="7238"/>
    <lineage>
        <taxon>Eukaryota</taxon>
        <taxon>Metazoa</taxon>
        <taxon>Ecdysozoa</taxon>
        <taxon>Arthropoda</taxon>
        <taxon>Hexapoda</taxon>
        <taxon>Insecta</taxon>
        <taxon>Pterygota</taxon>
        <taxon>Neoptera</taxon>
        <taxon>Endopterygota</taxon>
        <taxon>Diptera</taxon>
        <taxon>Brachycera</taxon>
        <taxon>Muscomorpha</taxon>
        <taxon>Ephydroidea</taxon>
        <taxon>Drosophilidae</taxon>
        <taxon>Drosophila</taxon>
        <taxon>Sophophora</taxon>
    </lineage>
</organism>
<dbReference type="AlphaFoldDB" id="B4IN64"/>
<reference evidence="2 3" key="1">
    <citation type="journal article" date="2007" name="Nature">
        <title>Evolution of genes and genomes on the Drosophila phylogeny.</title>
        <authorList>
            <consortium name="Drosophila 12 Genomes Consortium"/>
            <person name="Clark A.G."/>
            <person name="Eisen M.B."/>
            <person name="Smith D.R."/>
            <person name="Bergman C.M."/>
            <person name="Oliver B."/>
            <person name="Markow T.A."/>
            <person name="Kaufman T.C."/>
            <person name="Kellis M."/>
            <person name="Gelbart W."/>
            <person name="Iyer V.N."/>
            <person name="Pollard D.A."/>
            <person name="Sackton T.B."/>
            <person name="Larracuente A.M."/>
            <person name="Singh N.D."/>
            <person name="Abad J.P."/>
            <person name="Abt D.N."/>
            <person name="Adryan B."/>
            <person name="Aguade M."/>
            <person name="Akashi H."/>
            <person name="Anderson W.W."/>
            <person name="Aquadro C.F."/>
            <person name="Ardell D.H."/>
            <person name="Arguello R."/>
            <person name="Artieri C.G."/>
            <person name="Barbash D.A."/>
            <person name="Barker D."/>
            <person name="Barsanti P."/>
            <person name="Batterham P."/>
            <person name="Batzoglou S."/>
            <person name="Begun D."/>
            <person name="Bhutkar A."/>
            <person name="Blanco E."/>
            <person name="Bosak S.A."/>
            <person name="Bradley R.K."/>
            <person name="Brand A.D."/>
            <person name="Brent M.R."/>
            <person name="Brooks A.N."/>
            <person name="Brown R.H."/>
            <person name="Butlin R.K."/>
            <person name="Caggese C."/>
            <person name="Calvi B.R."/>
            <person name="Bernardo de Carvalho A."/>
            <person name="Caspi A."/>
            <person name="Castrezana S."/>
            <person name="Celniker S.E."/>
            <person name="Chang J.L."/>
            <person name="Chapple C."/>
            <person name="Chatterji S."/>
            <person name="Chinwalla A."/>
            <person name="Civetta A."/>
            <person name="Clifton S.W."/>
            <person name="Comeron J.M."/>
            <person name="Costello J.C."/>
            <person name="Coyne J.A."/>
            <person name="Daub J."/>
            <person name="David R.G."/>
            <person name="Delcher A.L."/>
            <person name="Delehaunty K."/>
            <person name="Do C.B."/>
            <person name="Ebling H."/>
            <person name="Edwards K."/>
            <person name="Eickbush T."/>
            <person name="Evans J.D."/>
            <person name="Filipski A."/>
            <person name="Findeiss S."/>
            <person name="Freyhult E."/>
            <person name="Fulton L."/>
            <person name="Fulton R."/>
            <person name="Garcia A.C."/>
            <person name="Gardiner A."/>
            <person name="Garfield D.A."/>
            <person name="Garvin B.E."/>
            <person name="Gibson G."/>
            <person name="Gilbert D."/>
            <person name="Gnerre S."/>
            <person name="Godfrey J."/>
            <person name="Good R."/>
            <person name="Gotea V."/>
            <person name="Gravely B."/>
            <person name="Greenberg A.J."/>
            <person name="Griffiths-Jones S."/>
            <person name="Gross S."/>
            <person name="Guigo R."/>
            <person name="Gustafson E.A."/>
            <person name="Haerty W."/>
            <person name="Hahn M.W."/>
            <person name="Halligan D.L."/>
            <person name="Halpern A.L."/>
            <person name="Halter G.M."/>
            <person name="Han M.V."/>
            <person name="Heger A."/>
            <person name="Hillier L."/>
            <person name="Hinrichs A.S."/>
            <person name="Holmes I."/>
            <person name="Hoskins R.A."/>
            <person name="Hubisz M.J."/>
            <person name="Hultmark D."/>
            <person name="Huntley M.A."/>
            <person name="Jaffe D.B."/>
            <person name="Jagadeeshan S."/>
            <person name="Jeck W.R."/>
            <person name="Johnson J."/>
            <person name="Jones C.D."/>
            <person name="Jordan W.C."/>
            <person name="Karpen G.H."/>
            <person name="Kataoka E."/>
            <person name="Keightley P.D."/>
            <person name="Kheradpour P."/>
            <person name="Kirkness E.F."/>
            <person name="Koerich L.B."/>
            <person name="Kristiansen K."/>
            <person name="Kudrna D."/>
            <person name="Kulathinal R.J."/>
            <person name="Kumar S."/>
            <person name="Kwok R."/>
            <person name="Lander E."/>
            <person name="Langley C.H."/>
            <person name="Lapoint R."/>
            <person name="Lazzaro B.P."/>
            <person name="Lee S.J."/>
            <person name="Levesque L."/>
            <person name="Li R."/>
            <person name="Lin C.F."/>
            <person name="Lin M.F."/>
            <person name="Lindblad-Toh K."/>
            <person name="Llopart A."/>
            <person name="Long M."/>
            <person name="Low L."/>
            <person name="Lozovsky E."/>
            <person name="Lu J."/>
            <person name="Luo M."/>
            <person name="Machado C.A."/>
            <person name="Makalowski W."/>
            <person name="Marzo M."/>
            <person name="Matsuda M."/>
            <person name="Matzkin L."/>
            <person name="McAllister B."/>
            <person name="McBride C.S."/>
            <person name="McKernan B."/>
            <person name="McKernan K."/>
            <person name="Mendez-Lago M."/>
            <person name="Minx P."/>
            <person name="Mollenhauer M.U."/>
            <person name="Montooth K."/>
            <person name="Mount S.M."/>
            <person name="Mu X."/>
            <person name="Myers E."/>
            <person name="Negre B."/>
            <person name="Newfeld S."/>
            <person name="Nielsen R."/>
            <person name="Noor M.A."/>
            <person name="O'Grady P."/>
            <person name="Pachter L."/>
            <person name="Papaceit M."/>
            <person name="Parisi M.J."/>
            <person name="Parisi M."/>
            <person name="Parts L."/>
            <person name="Pedersen J.S."/>
            <person name="Pesole G."/>
            <person name="Phillippy A.M."/>
            <person name="Ponting C.P."/>
            <person name="Pop M."/>
            <person name="Porcelli D."/>
            <person name="Powell J.R."/>
            <person name="Prohaska S."/>
            <person name="Pruitt K."/>
            <person name="Puig M."/>
            <person name="Quesneville H."/>
            <person name="Ram K.R."/>
            <person name="Rand D."/>
            <person name="Rasmussen M.D."/>
            <person name="Reed L.K."/>
            <person name="Reenan R."/>
            <person name="Reily A."/>
            <person name="Remington K.A."/>
            <person name="Rieger T.T."/>
            <person name="Ritchie M.G."/>
            <person name="Robin C."/>
            <person name="Rogers Y.H."/>
            <person name="Rohde C."/>
            <person name="Rozas J."/>
            <person name="Rubenfield M.J."/>
            <person name="Ruiz A."/>
            <person name="Russo S."/>
            <person name="Salzberg S.L."/>
            <person name="Sanchez-Gracia A."/>
            <person name="Saranga D.J."/>
            <person name="Sato H."/>
            <person name="Schaeffer S.W."/>
            <person name="Schatz M.C."/>
            <person name="Schlenke T."/>
            <person name="Schwartz R."/>
            <person name="Segarra C."/>
            <person name="Singh R.S."/>
            <person name="Sirot L."/>
            <person name="Sirota M."/>
            <person name="Sisneros N.B."/>
            <person name="Smith C.D."/>
            <person name="Smith T.F."/>
            <person name="Spieth J."/>
            <person name="Stage D.E."/>
            <person name="Stark A."/>
            <person name="Stephan W."/>
            <person name="Strausberg R.L."/>
            <person name="Strempel S."/>
            <person name="Sturgill D."/>
            <person name="Sutton G."/>
            <person name="Sutton G.G."/>
            <person name="Tao W."/>
            <person name="Teichmann S."/>
            <person name="Tobari Y.N."/>
            <person name="Tomimura Y."/>
            <person name="Tsolas J.M."/>
            <person name="Valente V.L."/>
            <person name="Venter E."/>
            <person name="Venter J.C."/>
            <person name="Vicario S."/>
            <person name="Vieira F.G."/>
            <person name="Vilella A.J."/>
            <person name="Villasante A."/>
            <person name="Walenz B."/>
            <person name="Wang J."/>
            <person name="Wasserman M."/>
            <person name="Watts T."/>
            <person name="Wilson D."/>
            <person name="Wilson R.K."/>
            <person name="Wing R.A."/>
            <person name="Wolfner M.F."/>
            <person name="Wong A."/>
            <person name="Wong G.K."/>
            <person name="Wu C.I."/>
            <person name="Wu G."/>
            <person name="Yamamoto D."/>
            <person name="Yang H.P."/>
            <person name="Yang S.P."/>
            <person name="Yorke J.A."/>
            <person name="Yoshida K."/>
            <person name="Zdobnov E."/>
            <person name="Zhang P."/>
            <person name="Zhang Y."/>
            <person name="Zimin A.V."/>
            <person name="Baldwin J."/>
            <person name="Abdouelleil A."/>
            <person name="Abdulkadir J."/>
            <person name="Abebe A."/>
            <person name="Abera B."/>
            <person name="Abreu J."/>
            <person name="Acer S.C."/>
            <person name="Aftuck L."/>
            <person name="Alexander A."/>
            <person name="An P."/>
            <person name="Anderson E."/>
            <person name="Anderson S."/>
            <person name="Arachi H."/>
            <person name="Azer M."/>
            <person name="Bachantsang P."/>
            <person name="Barry A."/>
            <person name="Bayul T."/>
            <person name="Berlin A."/>
            <person name="Bessette D."/>
            <person name="Bloom T."/>
            <person name="Blye J."/>
            <person name="Boguslavskiy L."/>
            <person name="Bonnet C."/>
            <person name="Boukhgalter B."/>
            <person name="Bourzgui I."/>
            <person name="Brown A."/>
            <person name="Cahill P."/>
            <person name="Channer S."/>
            <person name="Cheshatsang Y."/>
            <person name="Chuda L."/>
            <person name="Citroen M."/>
            <person name="Collymore A."/>
            <person name="Cooke P."/>
            <person name="Costello M."/>
            <person name="D'Aco K."/>
            <person name="Daza R."/>
            <person name="De Haan G."/>
            <person name="DeGray S."/>
            <person name="DeMaso C."/>
            <person name="Dhargay N."/>
            <person name="Dooley K."/>
            <person name="Dooley E."/>
            <person name="Doricent M."/>
            <person name="Dorje P."/>
            <person name="Dorjee K."/>
            <person name="Dupes A."/>
            <person name="Elong R."/>
            <person name="Falk J."/>
            <person name="Farina A."/>
            <person name="Faro S."/>
            <person name="Ferguson D."/>
            <person name="Fisher S."/>
            <person name="Foley C.D."/>
            <person name="Franke A."/>
            <person name="Friedrich D."/>
            <person name="Gadbois L."/>
            <person name="Gearin G."/>
            <person name="Gearin C.R."/>
            <person name="Giannoukos G."/>
            <person name="Goode T."/>
            <person name="Graham J."/>
            <person name="Grandbois E."/>
            <person name="Grewal S."/>
            <person name="Gyaltsen K."/>
            <person name="Hafez N."/>
            <person name="Hagos B."/>
            <person name="Hall J."/>
            <person name="Henson C."/>
            <person name="Hollinger A."/>
            <person name="Honan T."/>
            <person name="Huard M.D."/>
            <person name="Hughes L."/>
            <person name="Hurhula B."/>
            <person name="Husby M.E."/>
            <person name="Kamat A."/>
            <person name="Kanga B."/>
            <person name="Kashin S."/>
            <person name="Khazanovich D."/>
            <person name="Kisner P."/>
            <person name="Lance K."/>
            <person name="Lara M."/>
            <person name="Lee W."/>
            <person name="Lennon N."/>
            <person name="Letendre F."/>
            <person name="LeVine R."/>
            <person name="Lipovsky A."/>
            <person name="Liu X."/>
            <person name="Liu J."/>
            <person name="Liu S."/>
            <person name="Lokyitsang T."/>
            <person name="Lokyitsang Y."/>
            <person name="Lubonja R."/>
            <person name="Lui A."/>
            <person name="MacDonald P."/>
            <person name="Magnisalis V."/>
            <person name="Maru K."/>
            <person name="Matthews C."/>
            <person name="McCusker W."/>
            <person name="McDonough S."/>
            <person name="Mehta T."/>
            <person name="Meldrim J."/>
            <person name="Meneus L."/>
            <person name="Mihai O."/>
            <person name="Mihalev A."/>
            <person name="Mihova T."/>
            <person name="Mittelman R."/>
            <person name="Mlenga V."/>
            <person name="Montmayeur A."/>
            <person name="Mulrain L."/>
            <person name="Navidi A."/>
            <person name="Naylor J."/>
            <person name="Negash T."/>
            <person name="Nguyen T."/>
            <person name="Nguyen N."/>
            <person name="Nicol R."/>
            <person name="Norbu C."/>
            <person name="Norbu N."/>
            <person name="Novod N."/>
            <person name="O'Neill B."/>
            <person name="Osman S."/>
            <person name="Markiewicz E."/>
            <person name="Oyono O.L."/>
            <person name="Patti C."/>
            <person name="Phunkhang P."/>
            <person name="Pierre F."/>
            <person name="Priest M."/>
            <person name="Raghuraman S."/>
            <person name="Rege F."/>
            <person name="Reyes R."/>
            <person name="Rise C."/>
            <person name="Rogov P."/>
            <person name="Ross K."/>
            <person name="Ryan E."/>
            <person name="Settipalli S."/>
            <person name="Shea T."/>
            <person name="Sherpa N."/>
            <person name="Shi L."/>
            <person name="Shih D."/>
            <person name="Sparrow T."/>
            <person name="Spaulding J."/>
            <person name="Stalker J."/>
            <person name="Stange-Thomann N."/>
            <person name="Stavropoulos S."/>
            <person name="Stone C."/>
            <person name="Strader C."/>
            <person name="Tesfaye S."/>
            <person name="Thomson T."/>
            <person name="Thoulutsang Y."/>
            <person name="Thoulutsang D."/>
            <person name="Topham K."/>
            <person name="Topping I."/>
            <person name="Tsamla T."/>
            <person name="Vassiliev H."/>
            <person name="Vo A."/>
            <person name="Wangchuk T."/>
            <person name="Wangdi T."/>
            <person name="Weiand M."/>
            <person name="Wilkinson J."/>
            <person name="Wilson A."/>
            <person name="Yadav S."/>
            <person name="Young G."/>
            <person name="Yu Q."/>
            <person name="Zembek L."/>
            <person name="Zhong D."/>
            <person name="Zimmer A."/>
            <person name="Zwirko Z."/>
            <person name="Jaffe D.B."/>
            <person name="Alvarez P."/>
            <person name="Brockman W."/>
            <person name="Butler J."/>
            <person name="Chin C."/>
            <person name="Gnerre S."/>
            <person name="Grabherr M."/>
            <person name="Kleber M."/>
            <person name="Mauceli E."/>
            <person name="MacCallum I."/>
        </authorList>
    </citation>
    <scope>NUCLEOTIDE SEQUENCE [LARGE SCALE GENOMIC DNA]</scope>
    <source>
        <strain evidence="3">Rob3c / Tucson 14021-0248.25</strain>
    </source>
</reference>
<protein>
    <submittedName>
        <fullName evidence="2">GM23211</fullName>
    </submittedName>
</protein>
<evidence type="ECO:0000313" key="3">
    <source>
        <dbReference type="Proteomes" id="UP000001292"/>
    </source>
</evidence>
<accession>B4IN64</accession>
<name>B4IN64_DROSE</name>
<gene>
    <name evidence="2" type="primary">Dsec\GM23211</name>
    <name evidence="2" type="ORF">Dsec_GM23211</name>
</gene>
<sequence>MAMGLEMGMDGISMSVVWVWVLGFSSGMDPLCAACFRCRSRNCCCFFVAVAFYANVRYVLLTKRIKRLHKSVQQPSIPPDEESEFEYESTSELQLELQPELGSDSGFEPGTKAISMP</sequence>
<dbReference type="EMBL" id="CH481619">
    <property type="protein sequence ID" value="EDW43601.1"/>
    <property type="molecule type" value="Genomic_DNA"/>
</dbReference>